<feature type="domain" description="Rho-GAP" evidence="4">
    <location>
        <begin position="254"/>
        <end position="390"/>
    </location>
</feature>
<comment type="similarity">
    <text evidence="1">Belongs to the type-I restriction system S methylase family.</text>
</comment>
<dbReference type="RefSeq" id="WP_265592000.1">
    <property type="nucleotide sequence ID" value="NZ_AP025285.1"/>
</dbReference>
<proteinExistence type="inferred from homology"/>
<evidence type="ECO:0000259" key="4">
    <source>
        <dbReference type="PROSITE" id="PS50238"/>
    </source>
</evidence>
<dbReference type="AlphaFoldDB" id="A0AAU9CCL3"/>
<gene>
    <name evidence="5" type="ORF">ATTO_03470</name>
</gene>
<accession>A0AAU9CCL3</accession>
<dbReference type="InterPro" id="IPR000055">
    <property type="entry name" value="Restrct_endonuc_typeI_TRD"/>
</dbReference>
<dbReference type="KEGG" id="lcal:ATTO_03470"/>
<dbReference type="GO" id="GO:0009307">
    <property type="term" value="P:DNA restriction-modification system"/>
    <property type="evidence" value="ECO:0007669"/>
    <property type="project" value="UniProtKB-KW"/>
</dbReference>
<dbReference type="CDD" id="cd17245">
    <property type="entry name" value="RMtype1_S_TteMORF1547P-TRD2-CR2_Aco12261I-TRD1-CR1_like"/>
    <property type="match status" value="1"/>
</dbReference>
<sequence>MANKPRFEGERVRLSDVCILVMGQSPSSASYNSDGMGLPFYQGNADFGDTHPIAKTWCTDPKKIAEPGDVLISVRAPIGSINVANEKCCIGRGVAAMRPHNELVSGPYLVHLLRSNRKTLEAIGTGSTFKAIGKKALSNFKVNLYSLAEQLSISKKLEQTLVCIKLGELQLSHLDNLVKSRFVEMFGGASSIKKKWRSSILKDCVESLESGKSPSCKSIPRKELGPGVLKLSALSSGRFISSENKAMLDGELIVPAKEVRRGDILIARKNTPELVGSCVLVHEDVKNLMFPDIVFRMRPNVNVNGEYLAMLLSGPSYSGEVKGLAHGSNKSMSNIPKSELAKLPIPLPPLALQEEFADFVAAVDKSRFVIQQQIDKLKTLYDSLAQEYFS</sequence>
<dbReference type="Proteomes" id="UP001431186">
    <property type="component" value="Chromosome"/>
</dbReference>
<evidence type="ECO:0000256" key="3">
    <source>
        <dbReference type="ARBA" id="ARBA00023125"/>
    </source>
</evidence>
<keyword evidence="2" id="KW-0680">Restriction system</keyword>
<dbReference type="REBASE" id="561562">
    <property type="entry name" value="S1.AbaTOC12ORF3460P"/>
</dbReference>
<dbReference type="InterPro" id="IPR000198">
    <property type="entry name" value="RhoGAP_dom"/>
</dbReference>
<evidence type="ECO:0000313" key="6">
    <source>
        <dbReference type="Proteomes" id="UP001431186"/>
    </source>
</evidence>
<organism evidence="5 6">
    <name type="scientific">Leptogranulimonas caecicola</name>
    <dbReference type="NCBI Taxonomy" id="2894156"/>
    <lineage>
        <taxon>Bacteria</taxon>
        <taxon>Bacillati</taxon>
        <taxon>Actinomycetota</taxon>
        <taxon>Coriobacteriia</taxon>
        <taxon>Coriobacteriales</taxon>
        <taxon>Kribbibacteriaceae</taxon>
        <taxon>Leptogranulimonas</taxon>
    </lineage>
</organism>
<dbReference type="GO" id="GO:0007165">
    <property type="term" value="P:signal transduction"/>
    <property type="evidence" value="ECO:0007669"/>
    <property type="project" value="InterPro"/>
</dbReference>
<keyword evidence="6" id="KW-1185">Reference proteome</keyword>
<dbReference type="PANTHER" id="PTHR30408">
    <property type="entry name" value="TYPE-1 RESTRICTION ENZYME ECOKI SPECIFICITY PROTEIN"/>
    <property type="match status" value="1"/>
</dbReference>
<name>A0AAU9CCL3_9ACTN</name>
<dbReference type="PANTHER" id="PTHR30408:SF12">
    <property type="entry name" value="TYPE I RESTRICTION ENZYME MJAVIII SPECIFICITY SUBUNIT"/>
    <property type="match status" value="1"/>
</dbReference>
<dbReference type="InterPro" id="IPR044946">
    <property type="entry name" value="Restrct_endonuc_typeI_TRD_sf"/>
</dbReference>
<dbReference type="Pfam" id="PF01420">
    <property type="entry name" value="Methylase_S"/>
    <property type="match status" value="1"/>
</dbReference>
<protein>
    <recommendedName>
        <fullName evidence="4">Rho-GAP domain-containing protein</fullName>
    </recommendedName>
</protein>
<reference evidence="5" key="1">
    <citation type="submission" date="2021-11" db="EMBL/GenBank/DDBJ databases">
        <title>Complete genome sequence of Atopobiaceae bacterium TOC12.</title>
        <authorList>
            <person name="Morinaga K."/>
            <person name="Kusada H."/>
            <person name="Tamaki H."/>
        </authorList>
    </citation>
    <scope>NUCLEOTIDE SEQUENCE</scope>
    <source>
        <strain evidence="5">TOC12</strain>
    </source>
</reference>
<evidence type="ECO:0000256" key="2">
    <source>
        <dbReference type="ARBA" id="ARBA00022747"/>
    </source>
</evidence>
<dbReference type="Gene3D" id="3.90.220.20">
    <property type="entry name" value="DNA methylase specificity domains"/>
    <property type="match status" value="2"/>
</dbReference>
<dbReference type="SUPFAM" id="SSF116734">
    <property type="entry name" value="DNA methylase specificity domain"/>
    <property type="match status" value="2"/>
</dbReference>
<evidence type="ECO:0000313" key="5">
    <source>
        <dbReference type="EMBL" id="BDC90475.1"/>
    </source>
</evidence>
<evidence type="ECO:0000256" key="1">
    <source>
        <dbReference type="ARBA" id="ARBA00010923"/>
    </source>
</evidence>
<keyword evidence="3" id="KW-0238">DNA-binding</keyword>
<dbReference type="EMBL" id="AP025285">
    <property type="protein sequence ID" value="BDC90475.1"/>
    <property type="molecule type" value="Genomic_DNA"/>
</dbReference>
<dbReference type="InterPro" id="IPR052021">
    <property type="entry name" value="Type-I_RS_S_subunit"/>
</dbReference>
<dbReference type="GO" id="GO:0003677">
    <property type="term" value="F:DNA binding"/>
    <property type="evidence" value="ECO:0007669"/>
    <property type="project" value="UniProtKB-KW"/>
</dbReference>
<dbReference type="PROSITE" id="PS50238">
    <property type="entry name" value="RHOGAP"/>
    <property type="match status" value="1"/>
</dbReference>